<evidence type="ECO:0000313" key="2">
    <source>
        <dbReference type="Proteomes" id="UP000281553"/>
    </source>
</evidence>
<organism evidence="1 2">
    <name type="scientific">Dibothriocephalus latus</name>
    <name type="common">Fish tapeworm</name>
    <name type="synonym">Diphyllobothrium latum</name>
    <dbReference type="NCBI Taxonomy" id="60516"/>
    <lineage>
        <taxon>Eukaryota</taxon>
        <taxon>Metazoa</taxon>
        <taxon>Spiralia</taxon>
        <taxon>Lophotrochozoa</taxon>
        <taxon>Platyhelminthes</taxon>
        <taxon>Cestoda</taxon>
        <taxon>Eucestoda</taxon>
        <taxon>Diphyllobothriidea</taxon>
        <taxon>Diphyllobothriidae</taxon>
        <taxon>Dibothriocephalus</taxon>
    </lineage>
</organism>
<name>A0A3P6QJZ3_DIBLA</name>
<reference evidence="1 2" key="1">
    <citation type="submission" date="2018-11" db="EMBL/GenBank/DDBJ databases">
        <authorList>
            <consortium name="Pathogen Informatics"/>
        </authorList>
    </citation>
    <scope>NUCLEOTIDE SEQUENCE [LARGE SCALE GENOMIC DNA]</scope>
</reference>
<dbReference type="Proteomes" id="UP000281553">
    <property type="component" value="Unassembled WGS sequence"/>
</dbReference>
<dbReference type="OrthoDB" id="10517066at2759"/>
<dbReference type="AlphaFoldDB" id="A0A3P6QJZ3"/>
<proteinExistence type="predicted"/>
<evidence type="ECO:0000313" key="1">
    <source>
        <dbReference type="EMBL" id="VDK43013.1"/>
    </source>
</evidence>
<accession>A0A3P6QJZ3</accession>
<sequence>MYRLNLHNRKWILLLAILAGLRILSEVFFSSQWMLHLVEIDATEVSSSRCKLRWINIPEPTPDGVYDLSFRYCVDLIIRVTRHTTFPLDQISNNGGEGNVRFEEMTQLNDADWKRPINPGVYLLYPQGIALREVITNYRETGLVPEVSKCLLSKLIAA</sequence>
<dbReference type="EMBL" id="UYRU01008828">
    <property type="protein sequence ID" value="VDK43013.1"/>
    <property type="molecule type" value="Genomic_DNA"/>
</dbReference>
<gene>
    <name evidence="1" type="ORF">DILT_LOCUS1362</name>
</gene>
<keyword evidence="2" id="KW-1185">Reference proteome</keyword>
<protein>
    <submittedName>
        <fullName evidence="1">Uncharacterized protein</fullName>
    </submittedName>
</protein>